<accession>A0A0E9Q3F8</accession>
<dbReference type="AlphaFoldDB" id="A0A0E9Q3F8"/>
<reference evidence="1" key="2">
    <citation type="journal article" date="2015" name="Fish Shellfish Immunol.">
        <title>Early steps in the European eel (Anguilla anguilla)-Vibrio vulnificus interaction in the gills: Role of the RtxA13 toxin.</title>
        <authorList>
            <person name="Callol A."/>
            <person name="Pajuelo D."/>
            <person name="Ebbesson L."/>
            <person name="Teles M."/>
            <person name="MacKenzie S."/>
            <person name="Amaro C."/>
        </authorList>
    </citation>
    <scope>NUCLEOTIDE SEQUENCE</scope>
</reference>
<protein>
    <submittedName>
        <fullName evidence="1">Uncharacterized protein</fullName>
    </submittedName>
</protein>
<sequence length="40" mass="4590">MVSIPWFWQVQVVVLWVWRGVGSSPLYTRQLALAIDPGAY</sequence>
<dbReference type="EMBL" id="GBXM01097712">
    <property type="protein sequence ID" value="JAH10865.1"/>
    <property type="molecule type" value="Transcribed_RNA"/>
</dbReference>
<evidence type="ECO:0000313" key="1">
    <source>
        <dbReference type="EMBL" id="JAH10865.1"/>
    </source>
</evidence>
<name>A0A0E9Q3F8_ANGAN</name>
<proteinExistence type="predicted"/>
<reference evidence="1" key="1">
    <citation type="submission" date="2014-11" db="EMBL/GenBank/DDBJ databases">
        <authorList>
            <person name="Amaro Gonzalez C."/>
        </authorList>
    </citation>
    <scope>NUCLEOTIDE SEQUENCE</scope>
</reference>
<organism evidence="1">
    <name type="scientific">Anguilla anguilla</name>
    <name type="common">European freshwater eel</name>
    <name type="synonym">Muraena anguilla</name>
    <dbReference type="NCBI Taxonomy" id="7936"/>
    <lineage>
        <taxon>Eukaryota</taxon>
        <taxon>Metazoa</taxon>
        <taxon>Chordata</taxon>
        <taxon>Craniata</taxon>
        <taxon>Vertebrata</taxon>
        <taxon>Euteleostomi</taxon>
        <taxon>Actinopterygii</taxon>
        <taxon>Neopterygii</taxon>
        <taxon>Teleostei</taxon>
        <taxon>Anguilliformes</taxon>
        <taxon>Anguillidae</taxon>
        <taxon>Anguilla</taxon>
    </lineage>
</organism>